<dbReference type="Proteomes" id="UP001232992">
    <property type="component" value="Unassembled WGS sequence"/>
</dbReference>
<evidence type="ECO:0000313" key="1">
    <source>
        <dbReference type="EMBL" id="MDJ1183693.1"/>
    </source>
</evidence>
<dbReference type="RefSeq" id="WP_283758346.1">
    <property type="nucleotide sequence ID" value="NZ_JAQOSQ010000009.1"/>
</dbReference>
<name>A0ABT7BWX2_9CYAN</name>
<reference evidence="1 2" key="1">
    <citation type="submission" date="2023-01" db="EMBL/GenBank/DDBJ databases">
        <title>Novel diversity within Roseofilum (Cyanobacteria; Desertifilaceae) from marine benthic mats with descriptions of four novel species.</title>
        <authorList>
            <person name="Wang Y."/>
            <person name="Berthold D.E."/>
            <person name="Hu J."/>
            <person name="Lefler F.W."/>
            <person name="Laughinghouse H.D. IV."/>
        </authorList>
    </citation>
    <scope>NUCLEOTIDE SEQUENCE [LARGE SCALE GENOMIC DNA]</scope>
    <source>
        <strain evidence="1 2">BLCC-M143</strain>
    </source>
</reference>
<dbReference type="EMBL" id="JAQOSQ010000009">
    <property type="protein sequence ID" value="MDJ1183693.1"/>
    <property type="molecule type" value="Genomic_DNA"/>
</dbReference>
<proteinExistence type="predicted"/>
<gene>
    <name evidence="1" type="ORF">PMH09_10880</name>
</gene>
<keyword evidence="2" id="KW-1185">Reference proteome</keyword>
<evidence type="ECO:0000313" key="2">
    <source>
        <dbReference type="Proteomes" id="UP001232992"/>
    </source>
</evidence>
<organism evidence="1 2">
    <name type="scientific">Roseofilum casamattae BLCC-M143</name>
    <dbReference type="NCBI Taxonomy" id="3022442"/>
    <lineage>
        <taxon>Bacteria</taxon>
        <taxon>Bacillati</taxon>
        <taxon>Cyanobacteriota</taxon>
        <taxon>Cyanophyceae</taxon>
        <taxon>Desertifilales</taxon>
        <taxon>Desertifilaceae</taxon>
        <taxon>Roseofilum</taxon>
        <taxon>Roseofilum casamattae</taxon>
    </lineage>
</organism>
<accession>A0ABT7BWX2</accession>
<protein>
    <submittedName>
        <fullName evidence="1">Uncharacterized protein</fullName>
    </submittedName>
</protein>
<comment type="caution">
    <text evidence="1">The sequence shown here is derived from an EMBL/GenBank/DDBJ whole genome shotgun (WGS) entry which is preliminary data.</text>
</comment>
<sequence length="98" mass="11848">MKNVTSLSKTSGLSEFRLTELNTVRSFGDRAMASDRLRKLWNYLVAVWWNSEEPRIYQKQDKHGNWIYQIYDPVAHERFICDSEAEVRVWLEQRYYIN</sequence>